<reference evidence="2 3" key="1">
    <citation type="submission" date="2020-09" db="EMBL/GenBank/DDBJ databases">
        <title>Diversity and distribution of actinomycetes associated with coral in the coast of Hainan.</title>
        <authorList>
            <person name="Li F."/>
        </authorList>
    </citation>
    <scope>NUCLEOTIDE SEQUENCE [LARGE SCALE GENOMIC DNA]</scope>
    <source>
        <strain evidence="2 3">HNM0947</strain>
    </source>
</reference>
<evidence type="ECO:0000313" key="2">
    <source>
        <dbReference type="EMBL" id="MBE3001944.1"/>
    </source>
</evidence>
<dbReference type="EMBL" id="JADBGI010000031">
    <property type="protein sequence ID" value="MBE3001944.1"/>
    <property type="molecule type" value="Genomic_DNA"/>
</dbReference>
<gene>
    <name evidence="2" type="ORF">IDM40_25080</name>
</gene>
<accession>A0ABR9PDQ4</accession>
<keyword evidence="1" id="KW-1133">Transmembrane helix</keyword>
<comment type="caution">
    <text evidence="2">The sequence shown here is derived from an EMBL/GenBank/DDBJ whole genome shotgun (WGS) entry which is preliminary data.</text>
</comment>
<evidence type="ECO:0000313" key="3">
    <source>
        <dbReference type="Proteomes" id="UP000806528"/>
    </source>
</evidence>
<proteinExistence type="predicted"/>
<protein>
    <submittedName>
        <fullName evidence="2">Pentapeptide repeat-containing protein</fullName>
    </submittedName>
</protein>
<keyword evidence="3" id="KW-1185">Reference proteome</keyword>
<dbReference type="Proteomes" id="UP000806528">
    <property type="component" value="Unassembled WGS sequence"/>
</dbReference>
<dbReference type="Gene3D" id="2.160.20.80">
    <property type="entry name" value="E3 ubiquitin-protein ligase SopA"/>
    <property type="match status" value="1"/>
</dbReference>
<feature type="transmembrane region" description="Helical" evidence="1">
    <location>
        <begin position="31"/>
        <end position="55"/>
    </location>
</feature>
<feature type="transmembrane region" description="Helical" evidence="1">
    <location>
        <begin position="115"/>
        <end position="136"/>
    </location>
</feature>
<feature type="transmembrane region" description="Helical" evidence="1">
    <location>
        <begin position="75"/>
        <end position="95"/>
    </location>
</feature>
<evidence type="ECO:0000256" key="1">
    <source>
        <dbReference type="SAM" id="Phobius"/>
    </source>
</evidence>
<name>A0ABR9PDQ4_9ACTN</name>
<organism evidence="2 3">
    <name type="scientific">Nocardiopsis coralli</name>
    <dbReference type="NCBI Taxonomy" id="2772213"/>
    <lineage>
        <taxon>Bacteria</taxon>
        <taxon>Bacillati</taxon>
        <taxon>Actinomycetota</taxon>
        <taxon>Actinomycetes</taxon>
        <taxon>Streptosporangiales</taxon>
        <taxon>Nocardiopsidaceae</taxon>
        <taxon>Nocardiopsis</taxon>
    </lineage>
</organism>
<sequence length="473" mass="51659">MTLVLFALACLTAVARPLLTALVDLVPDGLPFRWAALGLATVVGLAAAAGGWFLLRRRGLPRPDLRGVPLGRMILGAWTVALASVAYMSLLIWLVFGMPAFDLPSTLSAGDLDAIGFRAFAVVAGLVGVAALVVTYRRQRTTESGEQREVSKLFTETFDSAGDKLGSEHAAVRVVGVHALARLADEASEDRDDLVQMVVNVLCNYLRMPYAPAPGPAPEYASPEERKEIREQELEFASLREVRHTIIRILGSRLRKDRRWQDRDYDFTGAVFDGGDLSGAQFYGKKVSFAQAEFADGRTDFTWARFLCDETDFTGARFTGGETVFRTAKFLSPEVKFNRARFIGGRVSFSFTTFSPGTLEHPITRGDLGPVRLAAGLMDADVVDFSGAEFRSGEVEFGRAELHRGLIYFKEVVFEGTAADFTGFQLLGGEISCGQVRSLDPPRGLLSAVYNASPDVQVDLPPGWQARMPGNER</sequence>
<keyword evidence="1" id="KW-0812">Transmembrane</keyword>
<keyword evidence="1" id="KW-0472">Membrane</keyword>
<dbReference type="RefSeq" id="WP_193124538.1">
    <property type="nucleotide sequence ID" value="NZ_JADBGI010000031.1"/>
</dbReference>